<protein>
    <submittedName>
        <fullName evidence="1">Uncharacterized protein</fullName>
    </submittedName>
</protein>
<proteinExistence type="predicted"/>
<dbReference type="AlphaFoldDB" id="A0A0L8HU78"/>
<sequence length="128" mass="14661">MDYKDIHIYAACEGMKILLYFSDNSKHTAFVWHFLETGRDALKYKAGHSSCIVKLSSMEVPYNNEQFYQIGRTSLDNTFPNNPILDLNTWQWISKLEPGDECPGIVLLSILFQVVNMRYQGTGIETSS</sequence>
<dbReference type="EMBL" id="KQ417285">
    <property type="protein sequence ID" value="KOF92761.1"/>
    <property type="molecule type" value="Genomic_DNA"/>
</dbReference>
<name>A0A0L8HU78_OCTBM</name>
<dbReference type="OrthoDB" id="10251809at2759"/>
<organism evidence="1">
    <name type="scientific">Octopus bimaculoides</name>
    <name type="common">California two-spotted octopus</name>
    <dbReference type="NCBI Taxonomy" id="37653"/>
    <lineage>
        <taxon>Eukaryota</taxon>
        <taxon>Metazoa</taxon>
        <taxon>Spiralia</taxon>
        <taxon>Lophotrochozoa</taxon>
        <taxon>Mollusca</taxon>
        <taxon>Cephalopoda</taxon>
        <taxon>Coleoidea</taxon>
        <taxon>Octopodiformes</taxon>
        <taxon>Octopoda</taxon>
        <taxon>Incirrata</taxon>
        <taxon>Octopodidae</taxon>
        <taxon>Octopus</taxon>
    </lineage>
</organism>
<evidence type="ECO:0000313" key="1">
    <source>
        <dbReference type="EMBL" id="KOF92761.1"/>
    </source>
</evidence>
<gene>
    <name evidence="1" type="ORF">OCBIM_22005953mg</name>
</gene>
<reference evidence="1" key="1">
    <citation type="submission" date="2015-07" db="EMBL/GenBank/DDBJ databases">
        <title>MeaNS - Measles Nucleotide Surveillance Program.</title>
        <authorList>
            <person name="Tran T."/>
            <person name="Druce J."/>
        </authorList>
    </citation>
    <scope>NUCLEOTIDE SEQUENCE</scope>
    <source>
        <strain evidence="1">UCB-OBI-ISO-001</strain>
        <tissue evidence="1">Gonad</tissue>
    </source>
</reference>
<accession>A0A0L8HU78</accession>